<proteinExistence type="predicted"/>
<sequence>MAVAEGLAMPADARAGTGNRNTRSILTWASGAYYARRRPVRHPDIAPGPVVKGSRKQIGFFQAFALLILGRQAGVAGELPVDGQLRVVPGDATLG</sequence>
<dbReference type="EMBL" id="RBOC01000053">
    <property type="protein sequence ID" value="RMM12118.1"/>
    <property type="molecule type" value="Genomic_DNA"/>
</dbReference>
<dbReference type="AlphaFoldDB" id="A0A0P9K835"/>
<reference evidence="1 2" key="1">
    <citation type="submission" date="2018-08" db="EMBL/GenBank/DDBJ databases">
        <title>Recombination of ecologically and evolutionarily significant loci maintains genetic cohesion in the Pseudomonas syringae species complex.</title>
        <authorList>
            <person name="Dillon M."/>
            <person name="Thakur S."/>
            <person name="Almeida R.N.D."/>
            <person name="Weir B.S."/>
            <person name="Guttman D.S."/>
        </authorList>
    </citation>
    <scope>NUCLEOTIDE SEQUENCE [LARGE SCALE GENOMIC DNA]</scope>
    <source>
        <strain evidence="1 2">ICMP 4086</strain>
    </source>
</reference>
<protein>
    <submittedName>
        <fullName evidence="1">Uncharacterized protein</fullName>
    </submittedName>
</protein>
<accession>A0A0P9K835</accession>
<name>A0A0P9K835_9PSED</name>
<evidence type="ECO:0000313" key="1">
    <source>
        <dbReference type="EMBL" id="RMM12118.1"/>
    </source>
</evidence>
<organism evidence="1 2">
    <name type="scientific">Pseudomonas caricapapayae</name>
    <dbReference type="NCBI Taxonomy" id="46678"/>
    <lineage>
        <taxon>Bacteria</taxon>
        <taxon>Pseudomonadati</taxon>
        <taxon>Pseudomonadota</taxon>
        <taxon>Gammaproteobacteria</taxon>
        <taxon>Pseudomonadales</taxon>
        <taxon>Pseudomonadaceae</taxon>
        <taxon>Pseudomonas</taxon>
    </lineage>
</organism>
<gene>
    <name evidence="1" type="ORF">ALQ84_100367</name>
</gene>
<comment type="caution">
    <text evidence="1">The sequence shown here is derived from an EMBL/GenBank/DDBJ whole genome shotgun (WGS) entry which is preliminary data.</text>
</comment>
<dbReference type="Proteomes" id="UP000278587">
    <property type="component" value="Unassembled WGS sequence"/>
</dbReference>
<evidence type="ECO:0000313" key="2">
    <source>
        <dbReference type="Proteomes" id="UP000278587"/>
    </source>
</evidence>